<sequence length="105" mass="12455">MQKHPRWQPRCWRRVTLNHRRQRHSWQQQKSVTIATNTDTDVDDHDNGTEHRLPSTTKTRFCAQRCLFSMEGYVTKLTLHRQLALSHELTKARRDVGLVPSLKKP</sequence>
<comment type="caution">
    <text evidence="2">The sequence shown here is derived from an EMBL/GenBank/DDBJ whole genome shotgun (WGS) entry which is preliminary data.</text>
</comment>
<feature type="compositionally biased region" description="Polar residues" evidence="1">
    <location>
        <begin position="25"/>
        <end position="35"/>
    </location>
</feature>
<gene>
    <name evidence="2" type="ORF">VNO80_17557</name>
</gene>
<feature type="region of interest" description="Disordered" evidence="1">
    <location>
        <begin position="22"/>
        <end position="54"/>
    </location>
</feature>
<reference evidence="2 3" key="1">
    <citation type="submission" date="2024-01" db="EMBL/GenBank/DDBJ databases">
        <title>The genomes of 5 underutilized Papilionoideae crops provide insights into root nodulation and disease resistanc.</title>
        <authorList>
            <person name="Jiang F."/>
        </authorList>
    </citation>
    <scope>NUCLEOTIDE SEQUENCE [LARGE SCALE GENOMIC DNA]</scope>
    <source>
        <strain evidence="2">JINMINGXINNONG_FW02</strain>
        <tissue evidence="2">Leaves</tissue>
    </source>
</reference>
<keyword evidence="3" id="KW-1185">Reference proteome</keyword>
<dbReference type="AlphaFoldDB" id="A0AAN9MCK9"/>
<evidence type="ECO:0000256" key="1">
    <source>
        <dbReference type="SAM" id="MobiDB-lite"/>
    </source>
</evidence>
<organism evidence="2 3">
    <name type="scientific">Phaseolus coccineus</name>
    <name type="common">Scarlet runner bean</name>
    <name type="synonym">Phaseolus multiflorus</name>
    <dbReference type="NCBI Taxonomy" id="3886"/>
    <lineage>
        <taxon>Eukaryota</taxon>
        <taxon>Viridiplantae</taxon>
        <taxon>Streptophyta</taxon>
        <taxon>Embryophyta</taxon>
        <taxon>Tracheophyta</taxon>
        <taxon>Spermatophyta</taxon>
        <taxon>Magnoliopsida</taxon>
        <taxon>eudicotyledons</taxon>
        <taxon>Gunneridae</taxon>
        <taxon>Pentapetalae</taxon>
        <taxon>rosids</taxon>
        <taxon>fabids</taxon>
        <taxon>Fabales</taxon>
        <taxon>Fabaceae</taxon>
        <taxon>Papilionoideae</taxon>
        <taxon>50 kb inversion clade</taxon>
        <taxon>NPAAA clade</taxon>
        <taxon>indigoferoid/millettioid clade</taxon>
        <taxon>Phaseoleae</taxon>
        <taxon>Phaseolus</taxon>
    </lineage>
</organism>
<proteinExistence type="predicted"/>
<dbReference type="EMBL" id="JAYMYR010000007">
    <property type="protein sequence ID" value="KAK7352139.1"/>
    <property type="molecule type" value="Genomic_DNA"/>
</dbReference>
<accession>A0AAN9MCK9</accession>
<dbReference type="Proteomes" id="UP001374584">
    <property type="component" value="Unassembled WGS sequence"/>
</dbReference>
<protein>
    <submittedName>
        <fullName evidence="2">Uncharacterized protein</fullName>
    </submittedName>
</protein>
<name>A0AAN9MCK9_PHACN</name>
<evidence type="ECO:0000313" key="3">
    <source>
        <dbReference type="Proteomes" id="UP001374584"/>
    </source>
</evidence>
<evidence type="ECO:0000313" key="2">
    <source>
        <dbReference type="EMBL" id="KAK7352139.1"/>
    </source>
</evidence>